<feature type="domain" description="GtrA/DPMS transmembrane" evidence="7">
    <location>
        <begin position="41"/>
        <end position="153"/>
    </location>
</feature>
<comment type="similarity">
    <text evidence="2">Belongs to the GtrA family.</text>
</comment>
<evidence type="ECO:0000256" key="6">
    <source>
        <dbReference type="SAM" id="Phobius"/>
    </source>
</evidence>
<keyword evidence="5 6" id="KW-0472">Membrane</keyword>
<proteinExistence type="inferred from homology"/>
<dbReference type="GO" id="GO:0005886">
    <property type="term" value="C:plasma membrane"/>
    <property type="evidence" value="ECO:0007669"/>
    <property type="project" value="TreeGrafter"/>
</dbReference>
<dbReference type="InterPro" id="IPR007267">
    <property type="entry name" value="GtrA_DPMS_TM"/>
</dbReference>
<keyword evidence="3 6" id="KW-0812">Transmembrane</keyword>
<feature type="transmembrane region" description="Helical" evidence="6">
    <location>
        <begin position="131"/>
        <end position="152"/>
    </location>
</feature>
<evidence type="ECO:0000256" key="3">
    <source>
        <dbReference type="ARBA" id="ARBA00022692"/>
    </source>
</evidence>
<gene>
    <name evidence="8" type="ORF">BJ970_006975</name>
</gene>
<comment type="subcellular location">
    <subcellularLocation>
        <location evidence="1">Membrane</location>
        <topology evidence="1">Multi-pass membrane protein</topology>
    </subcellularLocation>
</comment>
<evidence type="ECO:0000256" key="4">
    <source>
        <dbReference type="ARBA" id="ARBA00022989"/>
    </source>
</evidence>
<dbReference type="GO" id="GO:0000271">
    <property type="term" value="P:polysaccharide biosynthetic process"/>
    <property type="evidence" value="ECO:0007669"/>
    <property type="project" value="InterPro"/>
</dbReference>
<evidence type="ECO:0000259" key="7">
    <source>
        <dbReference type="Pfam" id="PF04138"/>
    </source>
</evidence>
<dbReference type="AlphaFoldDB" id="A0A840QFZ7"/>
<dbReference type="RefSeq" id="WP_184731733.1">
    <property type="nucleotide sequence ID" value="NZ_JACHIW010000002.1"/>
</dbReference>
<evidence type="ECO:0000313" key="9">
    <source>
        <dbReference type="Proteomes" id="UP000584374"/>
    </source>
</evidence>
<dbReference type="Proteomes" id="UP000584374">
    <property type="component" value="Unassembled WGS sequence"/>
</dbReference>
<feature type="transmembrane region" description="Helical" evidence="6">
    <location>
        <begin position="104"/>
        <end position="125"/>
    </location>
</feature>
<sequence length="159" mass="17671">MHEQTTSGLRTAERVGDLLTSWVDRLPPRLRRILPRDLVGFAILGAFTFPIDLAILASLRTWTRLPLAVSVAVAYALAFTLNFVLNRTVNFRSHAPVGRQFLRYAVVVAADFALTLGVTTGLSALGVDYRLARLLAGTCVALFTYAASRWWVFRDNSHH</sequence>
<comment type="caution">
    <text evidence="8">The sequence shown here is derived from an EMBL/GenBank/DDBJ whole genome shotgun (WGS) entry which is preliminary data.</text>
</comment>
<dbReference type="InterPro" id="IPR051401">
    <property type="entry name" value="GtrA_CellWall_Glycosyl"/>
</dbReference>
<name>A0A840QFZ7_9PSEU</name>
<dbReference type="EMBL" id="JACHIW010000002">
    <property type="protein sequence ID" value="MBB5159376.1"/>
    <property type="molecule type" value="Genomic_DNA"/>
</dbReference>
<evidence type="ECO:0000256" key="2">
    <source>
        <dbReference type="ARBA" id="ARBA00009399"/>
    </source>
</evidence>
<dbReference type="Pfam" id="PF04138">
    <property type="entry name" value="GtrA_DPMS_TM"/>
    <property type="match status" value="1"/>
</dbReference>
<protein>
    <submittedName>
        <fullName evidence="8">Putative flippase GtrA</fullName>
    </submittedName>
</protein>
<feature type="transmembrane region" description="Helical" evidence="6">
    <location>
        <begin position="38"/>
        <end position="59"/>
    </location>
</feature>
<feature type="transmembrane region" description="Helical" evidence="6">
    <location>
        <begin position="65"/>
        <end position="84"/>
    </location>
</feature>
<keyword evidence="4 6" id="KW-1133">Transmembrane helix</keyword>
<organism evidence="8 9">
    <name type="scientific">Saccharopolyspora phatthalungensis</name>
    <dbReference type="NCBI Taxonomy" id="664693"/>
    <lineage>
        <taxon>Bacteria</taxon>
        <taxon>Bacillati</taxon>
        <taxon>Actinomycetota</taxon>
        <taxon>Actinomycetes</taxon>
        <taxon>Pseudonocardiales</taxon>
        <taxon>Pseudonocardiaceae</taxon>
        <taxon>Saccharopolyspora</taxon>
    </lineage>
</organism>
<keyword evidence="9" id="KW-1185">Reference proteome</keyword>
<reference evidence="8 9" key="1">
    <citation type="submission" date="2020-08" db="EMBL/GenBank/DDBJ databases">
        <title>Sequencing the genomes of 1000 actinobacteria strains.</title>
        <authorList>
            <person name="Klenk H.-P."/>
        </authorList>
    </citation>
    <scope>NUCLEOTIDE SEQUENCE [LARGE SCALE GENOMIC DNA]</scope>
    <source>
        <strain evidence="8 9">DSM 45584</strain>
    </source>
</reference>
<evidence type="ECO:0000313" key="8">
    <source>
        <dbReference type="EMBL" id="MBB5159376.1"/>
    </source>
</evidence>
<evidence type="ECO:0000256" key="5">
    <source>
        <dbReference type="ARBA" id="ARBA00023136"/>
    </source>
</evidence>
<accession>A0A840QFZ7</accession>
<dbReference type="PANTHER" id="PTHR38459">
    <property type="entry name" value="PROPHAGE BACTOPRENOL-LINKED GLUCOSE TRANSLOCASE HOMOLOG"/>
    <property type="match status" value="1"/>
</dbReference>
<dbReference type="PANTHER" id="PTHR38459:SF1">
    <property type="entry name" value="PROPHAGE BACTOPRENOL-LINKED GLUCOSE TRANSLOCASE HOMOLOG"/>
    <property type="match status" value="1"/>
</dbReference>
<evidence type="ECO:0000256" key="1">
    <source>
        <dbReference type="ARBA" id="ARBA00004141"/>
    </source>
</evidence>